<name>A0A5C5ZNM1_9BACT</name>
<dbReference type="SUPFAM" id="SSF55729">
    <property type="entry name" value="Acyl-CoA N-acyltransferases (Nat)"/>
    <property type="match status" value="1"/>
</dbReference>
<evidence type="ECO:0000256" key="2">
    <source>
        <dbReference type="ARBA" id="ARBA00023315"/>
    </source>
</evidence>
<keyword evidence="1 4" id="KW-0808">Transferase</keyword>
<proteinExistence type="predicted"/>
<dbReference type="Pfam" id="PF00583">
    <property type="entry name" value="Acetyltransf_1"/>
    <property type="match status" value="1"/>
</dbReference>
<dbReference type="EMBL" id="SJPQ01000002">
    <property type="protein sequence ID" value="TWT89049.1"/>
    <property type="molecule type" value="Genomic_DNA"/>
</dbReference>
<dbReference type="Gene3D" id="3.40.630.30">
    <property type="match status" value="1"/>
</dbReference>
<keyword evidence="5" id="KW-1185">Reference proteome</keyword>
<dbReference type="GO" id="GO:0008080">
    <property type="term" value="F:N-acetyltransferase activity"/>
    <property type="evidence" value="ECO:0007669"/>
    <property type="project" value="TreeGrafter"/>
</dbReference>
<comment type="caution">
    <text evidence="4">The sequence shown here is derived from an EMBL/GenBank/DDBJ whole genome shotgun (WGS) entry which is preliminary data.</text>
</comment>
<dbReference type="PANTHER" id="PTHR10545">
    <property type="entry name" value="DIAMINE N-ACETYLTRANSFERASE"/>
    <property type="match status" value="1"/>
</dbReference>
<dbReference type="Proteomes" id="UP000315440">
    <property type="component" value="Unassembled WGS sequence"/>
</dbReference>
<dbReference type="CDD" id="cd04301">
    <property type="entry name" value="NAT_SF"/>
    <property type="match status" value="1"/>
</dbReference>
<organism evidence="4 5">
    <name type="scientific">Pseudobythopirellula maris</name>
    <dbReference type="NCBI Taxonomy" id="2527991"/>
    <lineage>
        <taxon>Bacteria</taxon>
        <taxon>Pseudomonadati</taxon>
        <taxon>Planctomycetota</taxon>
        <taxon>Planctomycetia</taxon>
        <taxon>Pirellulales</taxon>
        <taxon>Lacipirellulaceae</taxon>
        <taxon>Pseudobythopirellula</taxon>
    </lineage>
</organism>
<dbReference type="InterPro" id="IPR000182">
    <property type="entry name" value="GNAT_dom"/>
</dbReference>
<dbReference type="PROSITE" id="PS51186">
    <property type="entry name" value="GNAT"/>
    <property type="match status" value="1"/>
</dbReference>
<dbReference type="InterPro" id="IPR051016">
    <property type="entry name" value="Diverse_Substrate_AcTransf"/>
</dbReference>
<dbReference type="RefSeq" id="WP_197525708.1">
    <property type="nucleotide sequence ID" value="NZ_SJPQ01000002.1"/>
</dbReference>
<dbReference type="InterPro" id="IPR016181">
    <property type="entry name" value="Acyl_CoA_acyltransferase"/>
</dbReference>
<sequence>MDEITIIEADLAHEDHQLWVLAMEDAYAADPLGNGGPIDPEARERLLGALAAHPTTMIWLAMRGGTNAAKPVGIAVCFLGFSTFAAKPLINVHDLSVIEACRGRGVGRQLLAAVAAKGRELGCCRLTLEVLEHNPARRLYESAGFKQATYAEDAGGALFMMKPL</sequence>
<reference evidence="4 5" key="1">
    <citation type="submission" date="2019-02" db="EMBL/GenBank/DDBJ databases">
        <title>Deep-cultivation of Planctomycetes and their phenomic and genomic characterization uncovers novel biology.</title>
        <authorList>
            <person name="Wiegand S."/>
            <person name="Jogler M."/>
            <person name="Boedeker C."/>
            <person name="Pinto D."/>
            <person name="Vollmers J."/>
            <person name="Rivas-Marin E."/>
            <person name="Kohn T."/>
            <person name="Peeters S.H."/>
            <person name="Heuer A."/>
            <person name="Rast P."/>
            <person name="Oberbeckmann S."/>
            <person name="Bunk B."/>
            <person name="Jeske O."/>
            <person name="Meyerdierks A."/>
            <person name="Storesund J.E."/>
            <person name="Kallscheuer N."/>
            <person name="Luecker S."/>
            <person name="Lage O.M."/>
            <person name="Pohl T."/>
            <person name="Merkel B.J."/>
            <person name="Hornburger P."/>
            <person name="Mueller R.-W."/>
            <person name="Bruemmer F."/>
            <person name="Labrenz M."/>
            <person name="Spormann A.M."/>
            <person name="Op Den Camp H."/>
            <person name="Overmann J."/>
            <person name="Amann R."/>
            <person name="Jetten M.S.M."/>
            <person name="Mascher T."/>
            <person name="Medema M.H."/>
            <person name="Devos D.P."/>
            <person name="Kaster A.-K."/>
            <person name="Ovreas L."/>
            <person name="Rohde M."/>
            <person name="Galperin M.Y."/>
            <person name="Jogler C."/>
        </authorList>
    </citation>
    <scope>NUCLEOTIDE SEQUENCE [LARGE SCALE GENOMIC DNA]</scope>
    <source>
        <strain evidence="4 5">Mal64</strain>
    </source>
</reference>
<dbReference type="PANTHER" id="PTHR10545:SF29">
    <property type="entry name" value="GH14572P-RELATED"/>
    <property type="match status" value="1"/>
</dbReference>
<dbReference type="AlphaFoldDB" id="A0A5C5ZNM1"/>
<accession>A0A5C5ZNM1</accession>
<gene>
    <name evidence="4" type="ORF">Mal64_25410</name>
</gene>
<keyword evidence="2" id="KW-0012">Acyltransferase</keyword>
<evidence type="ECO:0000313" key="5">
    <source>
        <dbReference type="Proteomes" id="UP000315440"/>
    </source>
</evidence>
<evidence type="ECO:0000256" key="1">
    <source>
        <dbReference type="ARBA" id="ARBA00022679"/>
    </source>
</evidence>
<evidence type="ECO:0000259" key="3">
    <source>
        <dbReference type="PROSITE" id="PS51186"/>
    </source>
</evidence>
<protein>
    <submittedName>
        <fullName evidence="4">Putative acetyltransferase</fullName>
    </submittedName>
</protein>
<feature type="domain" description="N-acetyltransferase" evidence="3">
    <location>
        <begin position="4"/>
        <end position="164"/>
    </location>
</feature>
<evidence type="ECO:0000313" key="4">
    <source>
        <dbReference type="EMBL" id="TWT89049.1"/>
    </source>
</evidence>